<evidence type="ECO:0000313" key="3">
    <source>
        <dbReference type="Proteomes" id="UP000287609"/>
    </source>
</evidence>
<dbReference type="EMBL" id="QXGM01000004">
    <property type="protein sequence ID" value="RSX53365.1"/>
    <property type="molecule type" value="Genomic_DNA"/>
</dbReference>
<proteinExistence type="predicted"/>
<protein>
    <submittedName>
        <fullName evidence="2">Alpha-galactosidase</fullName>
    </submittedName>
</protein>
<dbReference type="GO" id="GO:0004557">
    <property type="term" value="F:alpha-galactosidase activity"/>
    <property type="evidence" value="ECO:0007669"/>
    <property type="project" value="InterPro"/>
</dbReference>
<evidence type="ECO:0000313" key="2">
    <source>
        <dbReference type="EMBL" id="RSX53365.1"/>
    </source>
</evidence>
<dbReference type="RefSeq" id="WP_125964110.1">
    <property type="nucleotide sequence ID" value="NZ_QXGM01000004.1"/>
</dbReference>
<dbReference type="CDD" id="cd14791">
    <property type="entry name" value="GH36"/>
    <property type="match status" value="1"/>
</dbReference>
<accession>A0A430FKB8</accession>
<keyword evidence="3" id="KW-1185">Reference proteome</keyword>
<dbReference type="AlphaFoldDB" id="A0A430FKB8"/>
<dbReference type="InterPro" id="IPR017853">
    <property type="entry name" value="GH"/>
</dbReference>
<gene>
    <name evidence="2" type="ORF">D2E26_1407</name>
</gene>
<dbReference type="Gene3D" id="2.70.98.60">
    <property type="entry name" value="alpha-galactosidase from lactobacil brevis"/>
    <property type="match status" value="1"/>
</dbReference>
<evidence type="ECO:0000256" key="1">
    <source>
        <dbReference type="SAM" id="MobiDB-lite"/>
    </source>
</evidence>
<dbReference type="InterPro" id="IPR002252">
    <property type="entry name" value="Glyco_hydro_36"/>
</dbReference>
<dbReference type="Proteomes" id="UP000287609">
    <property type="component" value="Unassembled WGS sequence"/>
</dbReference>
<comment type="caution">
    <text evidence="2">The sequence shown here is derived from an EMBL/GenBank/DDBJ whole genome shotgun (WGS) entry which is preliminary data.</text>
</comment>
<feature type="compositionally biased region" description="Acidic residues" evidence="1">
    <location>
        <begin position="142"/>
        <end position="152"/>
    </location>
</feature>
<dbReference type="InterPro" id="IPR013785">
    <property type="entry name" value="Aldolase_TIM"/>
</dbReference>
<feature type="region of interest" description="Disordered" evidence="1">
    <location>
        <begin position="1"/>
        <end position="25"/>
    </location>
</feature>
<dbReference type="Pfam" id="PF02065">
    <property type="entry name" value="Melibiase"/>
    <property type="match status" value="1"/>
</dbReference>
<dbReference type="GO" id="GO:0016052">
    <property type="term" value="P:carbohydrate catabolic process"/>
    <property type="evidence" value="ECO:0007669"/>
    <property type="project" value="InterPro"/>
</dbReference>
<dbReference type="OrthoDB" id="9758822at2"/>
<dbReference type="Gene3D" id="3.20.20.70">
    <property type="entry name" value="Aldolase class I"/>
    <property type="match status" value="1"/>
</dbReference>
<dbReference type="SUPFAM" id="SSF51445">
    <property type="entry name" value="(Trans)glycosidases"/>
    <property type="match status" value="1"/>
</dbReference>
<feature type="region of interest" description="Disordered" evidence="1">
    <location>
        <begin position="135"/>
        <end position="168"/>
    </location>
</feature>
<reference evidence="2 3" key="1">
    <citation type="submission" date="2018-09" db="EMBL/GenBank/DDBJ databases">
        <title>Characterization of the phylogenetic diversity of five novel species belonging to the genus Bifidobacterium.</title>
        <authorList>
            <person name="Lugli G.A."/>
            <person name="Duranti S."/>
            <person name="Milani C."/>
        </authorList>
    </citation>
    <scope>NUCLEOTIDE SEQUENCE [LARGE SCALE GENOMIC DNA]</scope>
    <source>
        <strain evidence="2 3">2036B</strain>
    </source>
</reference>
<organism evidence="2 3">
    <name type="scientific">Bifidobacterium dolichotidis</name>
    <dbReference type="NCBI Taxonomy" id="2306976"/>
    <lineage>
        <taxon>Bacteria</taxon>
        <taxon>Bacillati</taxon>
        <taxon>Actinomycetota</taxon>
        <taxon>Actinomycetes</taxon>
        <taxon>Bifidobacteriales</taxon>
        <taxon>Bifidobacteriaceae</taxon>
        <taxon>Bifidobacterium</taxon>
    </lineage>
</organism>
<name>A0A430FKB8_9BIFI</name>
<dbReference type="InterPro" id="IPR038417">
    <property type="entry name" value="Alpga-gal_N_sf"/>
</dbReference>
<dbReference type="PRINTS" id="PR00743">
    <property type="entry name" value="GLHYDRLASE36"/>
</dbReference>
<sequence length="915" mass="101724">MQQNEPTSGERDRHDSQGPVDNPPALGLLHDDYTAVPGAACWDGRNEIDAIIASVEHGCTRLEPDCYGRFTWGNGIVSMTFQTTDDGPVRLLGLSGRGMADAADLITESAPSGVVSHAAVSGKDLDRREVGTFGRMEPTADSYDDDEDDDGDGAVYGSADGLVYSSPHTSDVDYDERLDLMSPEDAIDPNMPMGEPDPQPIVVMRSSRDSGADSRLKLAVSAAGRKLRFSGAYAFAPGQFRKDCKWHDNDDERHPDQPATLVIVQKDELEDIPIVVSVFQMAEGLSAVRTYTLAHANSKYPLEALSSMNITLPLAATGVNVDDVQVYYGDSSWALENDWRCTPLRSTTLKDRNYRANPGMGSARFARSSTSTWSTGEYLPTGIIEAFDPTQDEIPFSFMWQIETNGAWEWSIGEDAPGLRVSAYGPECHDHAWYTMLDESNIFRTVPVSFTICKGDWRAAVAEMTMHRRALRHAQAEFCGRLDDYKREQQLVVYNDYLDTVNGDPRLNKEVPLIDGAAAAGADVFCIDAGWYDSDDLGWWSTVGDWLPSSNRFGELRMAGVTHLIQANGMQVGLWIEPEIVGVHSAAAVELPDSAFICRHGERVGDRSRYHLDFRSPVARAHATAVIERLIHDFDVRYFKFDYNTMPGSGPDEGSDSVGQALLEHCRAVLDWIDLIRVRHPDVIIESSSSGAMRADYAMLSRLDMQSTSDQCDPEIYASIAAASGLTVLPEQQGHWINVKPDMDDEAAVFVLATGILSRMHLTGFLDQLGDLHMELVREAVGLHRTVLEDQHNMVPWYPYELPDFNGAWLVSGLHHDLNIAKTTDPELAERIETGHTYDYVTIWRRYGAESMYLDVRENAHLEQVFPDPAHHQRYAPEAKPWKVERVDGTTVRITAAAWDRPSARVFKVVYDTDE</sequence>